<evidence type="ECO:0000256" key="2">
    <source>
        <dbReference type="SAM" id="SignalP"/>
    </source>
</evidence>
<dbReference type="EMBL" id="ML976978">
    <property type="protein sequence ID" value="KAF1962689.1"/>
    <property type="molecule type" value="Genomic_DNA"/>
</dbReference>
<feature type="signal peptide" evidence="2">
    <location>
        <begin position="1"/>
        <end position="20"/>
    </location>
</feature>
<evidence type="ECO:0000313" key="3">
    <source>
        <dbReference type="EMBL" id="KAF1962689.1"/>
    </source>
</evidence>
<keyword evidence="4" id="KW-1185">Reference proteome</keyword>
<keyword evidence="2" id="KW-0732">Signal</keyword>
<organism evidence="3 4">
    <name type="scientific">Byssothecium circinans</name>
    <dbReference type="NCBI Taxonomy" id="147558"/>
    <lineage>
        <taxon>Eukaryota</taxon>
        <taxon>Fungi</taxon>
        <taxon>Dikarya</taxon>
        <taxon>Ascomycota</taxon>
        <taxon>Pezizomycotina</taxon>
        <taxon>Dothideomycetes</taxon>
        <taxon>Pleosporomycetidae</taxon>
        <taxon>Pleosporales</taxon>
        <taxon>Massarineae</taxon>
        <taxon>Massarinaceae</taxon>
        <taxon>Byssothecium</taxon>
    </lineage>
</organism>
<feature type="transmembrane region" description="Helical" evidence="1">
    <location>
        <begin position="137"/>
        <end position="156"/>
    </location>
</feature>
<accession>A0A6A5UFH2</accession>
<reference evidence="3" key="1">
    <citation type="journal article" date="2020" name="Stud. Mycol.">
        <title>101 Dothideomycetes genomes: a test case for predicting lifestyles and emergence of pathogens.</title>
        <authorList>
            <person name="Haridas S."/>
            <person name="Albert R."/>
            <person name="Binder M."/>
            <person name="Bloem J."/>
            <person name="Labutti K."/>
            <person name="Salamov A."/>
            <person name="Andreopoulos B."/>
            <person name="Baker S."/>
            <person name="Barry K."/>
            <person name="Bills G."/>
            <person name="Bluhm B."/>
            <person name="Cannon C."/>
            <person name="Castanera R."/>
            <person name="Culley D."/>
            <person name="Daum C."/>
            <person name="Ezra D."/>
            <person name="Gonzalez J."/>
            <person name="Henrissat B."/>
            <person name="Kuo A."/>
            <person name="Liang C."/>
            <person name="Lipzen A."/>
            <person name="Lutzoni F."/>
            <person name="Magnuson J."/>
            <person name="Mondo S."/>
            <person name="Nolan M."/>
            <person name="Ohm R."/>
            <person name="Pangilinan J."/>
            <person name="Park H.-J."/>
            <person name="Ramirez L."/>
            <person name="Alfaro M."/>
            <person name="Sun H."/>
            <person name="Tritt A."/>
            <person name="Yoshinaga Y."/>
            <person name="Zwiers L.-H."/>
            <person name="Turgeon B."/>
            <person name="Goodwin S."/>
            <person name="Spatafora J."/>
            <person name="Crous P."/>
            <person name="Grigoriev I."/>
        </authorList>
    </citation>
    <scope>NUCLEOTIDE SEQUENCE</scope>
    <source>
        <strain evidence="3">CBS 675.92</strain>
    </source>
</reference>
<proteinExistence type="predicted"/>
<name>A0A6A5UFH2_9PLEO</name>
<evidence type="ECO:0000256" key="1">
    <source>
        <dbReference type="SAM" id="Phobius"/>
    </source>
</evidence>
<keyword evidence="1" id="KW-1133">Transmembrane helix</keyword>
<keyword evidence="1" id="KW-0472">Membrane</keyword>
<feature type="transmembrane region" description="Helical" evidence="1">
    <location>
        <begin position="12"/>
        <end position="29"/>
    </location>
</feature>
<sequence length="187" mass="20972">MDTPTIPGSLSFLWRPLILAVLVPLYGHFSPQLERFFSDFVGQVARMVKWLVDNDAIIETLATWWSRLPGEELGSKVLDTFGTLNNYLPLPAQDFLHELCHTALGACLDAKAALWNMLMVGRGFVHAITILRNTLRIFLVANVADIVFVLVLWALAVAVWPWIVIVFWLVFVIARAFGRVISLVLGV</sequence>
<feature type="transmembrane region" description="Helical" evidence="1">
    <location>
        <begin position="162"/>
        <end position="185"/>
    </location>
</feature>
<dbReference type="AlphaFoldDB" id="A0A6A5UFH2"/>
<gene>
    <name evidence="3" type="ORF">CC80DRAFT_541848</name>
</gene>
<feature type="chain" id="PRO_5025453321" evidence="2">
    <location>
        <begin position="21"/>
        <end position="187"/>
    </location>
</feature>
<protein>
    <submittedName>
        <fullName evidence="3">Uncharacterized protein</fullName>
    </submittedName>
</protein>
<evidence type="ECO:0000313" key="4">
    <source>
        <dbReference type="Proteomes" id="UP000800035"/>
    </source>
</evidence>
<dbReference type="Proteomes" id="UP000800035">
    <property type="component" value="Unassembled WGS sequence"/>
</dbReference>
<keyword evidence="1" id="KW-0812">Transmembrane</keyword>